<dbReference type="PANTHER" id="PTHR35528">
    <property type="entry name" value="BLL1675 PROTEIN"/>
    <property type="match status" value="1"/>
</dbReference>
<dbReference type="Proteomes" id="UP000663499">
    <property type="component" value="Chromosome"/>
</dbReference>
<dbReference type="InterPro" id="IPR052183">
    <property type="entry name" value="IS_Transposase"/>
</dbReference>
<dbReference type="AlphaFoldDB" id="A0A975AJE4"/>
<accession>A0A975AJE4</accession>
<dbReference type="InterPro" id="IPR032874">
    <property type="entry name" value="DDE_dom"/>
</dbReference>
<dbReference type="SUPFAM" id="SSF53098">
    <property type="entry name" value="Ribonuclease H-like"/>
    <property type="match status" value="1"/>
</dbReference>
<sequence>MAENLFKWKHFESEIIILCVRWYLKYPLSYRMLVEMMAERGVNVTHTTIMRWVHQYSPIINERLRKRLKKTNDSWRMDETYLKIKGKNAYLYRAVDSDGNKVDFFVSEFRDKHAARKFFKKSVEAPHNQQPKVITTDKYGATEIAILEEIYYGSLSCKTQHRMTKYMNNIIEQDYRFIKKKINPMLGFYSYENTVKTICGIEIMHMIRKGQVEGIQCVHSEVGMINELLGVAA</sequence>
<keyword evidence="3" id="KW-0233">DNA recombination</keyword>
<evidence type="ECO:0000313" key="6">
    <source>
        <dbReference type="Proteomes" id="UP000663499"/>
    </source>
</evidence>
<name>A0A975AJE4_9FIRM</name>
<organism evidence="5 6">
    <name type="scientific">Alkalibacter rhizosphaerae</name>
    <dbReference type="NCBI Taxonomy" id="2815577"/>
    <lineage>
        <taxon>Bacteria</taxon>
        <taxon>Bacillati</taxon>
        <taxon>Bacillota</taxon>
        <taxon>Clostridia</taxon>
        <taxon>Eubacteriales</taxon>
        <taxon>Eubacteriaceae</taxon>
        <taxon>Alkalibacter</taxon>
    </lineage>
</organism>
<evidence type="ECO:0000313" key="5">
    <source>
        <dbReference type="EMBL" id="QSX09520.1"/>
    </source>
</evidence>
<dbReference type="PANTHER" id="PTHR35528:SF3">
    <property type="entry name" value="BLL1675 PROTEIN"/>
    <property type="match status" value="1"/>
</dbReference>
<keyword evidence="1" id="KW-0815">Transposition</keyword>
<feature type="domain" description="DDE" evidence="4">
    <location>
        <begin position="73"/>
        <end position="211"/>
    </location>
</feature>
<dbReference type="GO" id="GO:0003677">
    <property type="term" value="F:DNA binding"/>
    <property type="evidence" value="ECO:0007669"/>
    <property type="project" value="UniProtKB-KW"/>
</dbReference>
<dbReference type="NCBIfam" id="NF033587">
    <property type="entry name" value="transpos_IS6"/>
    <property type="match status" value="1"/>
</dbReference>
<dbReference type="Pfam" id="PF13610">
    <property type="entry name" value="DDE_Tnp_IS240"/>
    <property type="match status" value="1"/>
</dbReference>
<evidence type="ECO:0000256" key="1">
    <source>
        <dbReference type="ARBA" id="ARBA00022578"/>
    </source>
</evidence>
<dbReference type="EMBL" id="CP071444">
    <property type="protein sequence ID" value="QSX09520.1"/>
    <property type="molecule type" value="Genomic_DNA"/>
</dbReference>
<keyword evidence="6" id="KW-1185">Reference proteome</keyword>
<reference evidence="5" key="1">
    <citation type="submission" date="2021-03" db="EMBL/GenBank/DDBJ databases">
        <title>Alkalibacter marinus sp. nov., isolated from tidal flat sediment.</title>
        <authorList>
            <person name="Namirimu T."/>
            <person name="Yang J.-A."/>
            <person name="Yang S.-H."/>
            <person name="Kim Y.-J."/>
            <person name="Kwon K.K."/>
        </authorList>
    </citation>
    <scope>NUCLEOTIDE SEQUENCE</scope>
    <source>
        <strain evidence="5">ES005</strain>
    </source>
</reference>
<dbReference type="InterPro" id="IPR047930">
    <property type="entry name" value="Transpos_IS6"/>
</dbReference>
<keyword evidence="2" id="KW-0238">DNA-binding</keyword>
<dbReference type="GO" id="GO:0006310">
    <property type="term" value="P:DNA recombination"/>
    <property type="evidence" value="ECO:0007669"/>
    <property type="project" value="UniProtKB-KW"/>
</dbReference>
<proteinExistence type="predicted"/>
<dbReference type="GO" id="GO:0032196">
    <property type="term" value="P:transposition"/>
    <property type="evidence" value="ECO:0007669"/>
    <property type="project" value="UniProtKB-KW"/>
</dbReference>
<evidence type="ECO:0000256" key="3">
    <source>
        <dbReference type="ARBA" id="ARBA00023172"/>
    </source>
</evidence>
<dbReference type="KEGG" id="alka:J0B03_05505"/>
<dbReference type="InterPro" id="IPR012337">
    <property type="entry name" value="RNaseH-like_sf"/>
</dbReference>
<gene>
    <name evidence="5" type="ORF">J0B03_05505</name>
</gene>
<evidence type="ECO:0000259" key="4">
    <source>
        <dbReference type="Pfam" id="PF13610"/>
    </source>
</evidence>
<evidence type="ECO:0000256" key="2">
    <source>
        <dbReference type="ARBA" id="ARBA00023125"/>
    </source>
</evidence>
<protein>
    <submittedName>
        <fullName evidence="5">IS6 family transposase</fullName>
    </submittedName>
</protein>
<dbReference type="RefSeq" id="WP_207300851.1">
    <property type="nucleotide sequence ID" value="NZ_CP071444.1"/>
</dbReference>